<proteinExistence type="predicted"/>
<dbReference type="AlphaFoldDB" id="A0A6S7JCL7"/>
<dbReference type="Proteomes" id="UP001152795">
    <property type="component" value="Unassembled WGS sequence"/>
</dbReference>
<feature type="compositionally biased region" description="Polar residues" evidence="1">
    <location>
        <begin position="199"/>
        <end position="238"/>
    </location>
</feature>
<dbReference type="EMBL" id="CACRXK020016583">
    <property type="protein sequence ID" value="CAB4030035.1"/>
    <property type="molecule type" value="Genomic_DNA"/>
</dbReference>
<sequence>MKSNVESRVNAFKQNLDKFAARWHQLKPKDIDMEGDNEACVNAVKSIKERRAEFNELEESKEKLMYARILNYHHDWHIVVFVCHKHGRGNTFTTYGTPGIGEEFIGTEENPTATGNAVFDVFRNYTKQQLSKEENNSTGMAAEATTIVGQTGTHGTSDNDDPSSKTPSVTSQVPKAPETTISSLPLVPPQHCVSPTHPPSSSCNPLSITSQTAKVPQSTVSSSPSDPPQHINSANPPCSSSSISTVVQSSITTKPAIAESTPA</sequence>
<accession>A0A6S7JCL7</accession>
<organism evidence="2 3">
    <name type="scientific">Paramuricea clavata</name>
    <name type="common">Red gorgonian</name>
    <name type="synonym">Violescent sea-whip</name>
    <dbReference type="NCBI Taxonomy" id="317549"/>
    <lineage>
        <taxon>Eukaryota</taxon>
        <taxon>Metazoa</taxon>
        <taxon>Cnidaria</taxon>
        <taxon>Anthozoa</taxon>
        <taxon>Octocorallia</taxon>
        <taxon>Malacalcyonacea</taxon>
        <taxon>Plexauridae</taxon>
        <taxon>Paramuricea</taxon>
    </lineage>
</organism>
<keyword evidence="3" id="KW-1185">Reference proteome</keyword>
<evidence type="ECO:0000313" key="2">
    <source>
        <dbReference type="EMBL" id="CAB4030035.1"/>
    </source>
</evidence>
<gene>
    <name evidence="2" type="ORF">PACLA_8A010322</name>
</gene>
<feature type="compositionally biased region" description="Low complexity" evidence="1">
    <location>
        <begin position="239"/>
        <end position="253"/>
    </location>
</feature>
<protein>
    <submittedName>
        <fullName evidence="2">Cytoplasmic dynein 2 heavy chain 1-like</fullName>
    </submittedName>
</protein>
<feature type="region of interest" description="Disordered" evidence="1">
    <location>
        <begin position="149"/>
        <end position="263"/>
    </location>
</feature>
<feature type="non-terminal residue" evidence="2">
    <location>
        <position position="263"/>
    </location>
</feature>
<evidence type="ECO:0000256" key="1">
    <source>
        <dbReference type="SAM" id="MobiDB-lite"/>
    </source>
</evidence>
<reference evidence="2" key="1">
    <citation type="submission" date="2020-04" db="EMBL/GenBank/DDBJ databases">
        <authorList>
            <person name="Alioto T."/>
            <person name="Alioto T."/>
            <person name="Gomez Garrido J."/>
        </authorList>
    </citation>
    <scope>NUCLEOTIDE SEQUENCE</scope>
    <source>
        <strain evidence="2">A484AB</strain>
    </source>
</reference>
<evidence type="ECO:0000313" key="3">
    <source>
        <dbReference type="Proteomes" id="UP001152795"/>
    </source>
</evidence>
<comment type="caution">
    <text evidence="2">The sequence shown here is derived from an EMBL/GenBank/DDBJ whole genome shotgun (WGS) entry which is preliminary data.</text>
</comment>
<name>A0A6S7JCL7_PARCT</name>
<dbReference type="OrthoDB" id="10252139at2759"/>
<feature type="compositionally biased region" description="Polar residues" evidence="1">
    <location>
        <begin position="164"/>
        <end position="183"/>
    </location>
</feature>